<dbReference type="SFLD" id="SFLDF00027">
    <property type="entry name" value="p-type_atpase"/>
    <property type="match status" value="1"/>
</dbReference>
<evidence type="ECO:0000313" key="13">
    <source>
        <dbReference type="Proteomes" id="UP000597656"/>
    </source>
</evidence>
<evidence type="ECO:0000256" key="6">
    <source>
        <dbReference type="ARBA" id="ARBA00022840"/>
    </source>
</evidence>
<name>A0ABQ2HT10_9PSEU</name>
<keyword evidence="5 10" id="KW-0547">Nucleotide-binding</keyword>
<feature type="transmembrane region" description="Helical" evidence="10">
    <location>
        <begin position="214"/>
        <end position="232"/>
    </location>
</feature>
<feature type="transmembrane region" description="Helical" evidence="10">
    <location>
        <begin position="708"/>
        <end position="725"/>
    </location>
</feature>
<feature type="transmembrane region" description="Helical" evidence="10">
    <location>
        <begin position="394"/>
        <end position="421"/>
    </location>
</feature>
<dbReference type="SFLD" id="SFLDG00002">
    <property type="entry name" value="C1.7:_P-type_atpase_like"/>
    <property type="match status" value="1"/>
</dbReference>
<keyword evidence="9 10" id="KW-0472">Membrane</keyword>
<dbReference type="PANTHER" id="PTHR43520:SF8">
    <property type="entry name" value="P-TYPE CU(+) TRANSPORTER"/>
    <property type="match status" value="1"/>
</dbReference>
<dbReference type="PROSITE" id="PS50846">
    <property type="entry name" value="HMA_2"/>
    <property type="match status" value="1"/>
</dbReference>
<dbReference type="EMBL" id="BMNC01000003">
    <property type="protein sequence ID" value="GGM89923.1"/>
    <property type="molecule type" value="Genomic_DNA"/>
</dbReference>
<keyword evidence="4 10" id="KW-0479">Metal-binding</keyword>
<organism evidence="12 13">
    <name type="scientific">Lentzea pudingi</name>
    <dbReference type="NCBI Taxonomy" id="1789439"/>
    <lineage>
        <taxon>Bacteria</taxon>
        <taxon>Bacillati</taxon>
        <taxon>Actinomycetota</taxon>
        <taxon>Actinomycetes</taxon>
        <taxon>Pseudonocardiales</taxon>
        <taxon>Pseudonocardiaceae</taxon>
        <taxon>Lentzea</taxon>
    </lineage>
</organism>
<accession>A0ABQ2HT10</accession>
<dbReference type="InterPro" id="IPR027256">
    <property type="entry name" value="P-typ_ATPase_IB"/>
</dbReference>
<dbReference type="Gene3D" id="3.40.1110.10">
    <property type="entry name" value="Calcium-transporting ATPase, cytoplasmic domain N"/>
    <property type="match status" value="1"/>
</dbReference>
<dbReference type="PROSITE" id="PS00154">
    <property type="entry name" value="ATPASE_E1_E2"/>
    <property type="match status" value="1"/>
</dbReference>
<dbReference type="PRINTS" id="PR00943">
    <property type="entry name" value="CUATPASE"/>
</dbReference>
<dbReference type="Pfam" id="PF00403">
    <property type="entry name" value="HMA"/>
    <property type="match status" value="1"/>
</dbReference>
<reference evidence="13" key="1">
    <citation type="journal article" date="2019" name="Int. J. Syst. Evol. Microbiol.">
        <title>The Global Catalogue of Microorganisms (GCM) 10K type strain sequencing project: providing services to taxonomists for standard genome sequencing and annotation.</title>
        <authorList>
            <consortium name="The Broad Institute Genomics Platform"/>
            <consortium name="The Broad Institute Genome Sequencing Center for Infectious Disease"/>
            <person name="Wu L."/>
            <person name="Ma J."/>
        </authorList>
    </citation>
    <scope>NUCLEOTIDE SEQUENCE [LARGE SCALE GENOMIC DNA]</scope>
    <source>
        <strain evidence="13">CGMCC 4.7319</strain>
    </source>
</reference>
<dbReference type="SUPFAM" id="SSF81665">
    <property type="entry name" value="Calcium ATPase, transmembrane domain M"/>
    <property type="match status" value="1"/>
</dbReference>
<dbReference type="Pfam" id="PF00122">
    <property type="entry name" value="E1-E2_ATPase"/>
    <property type="match status" value="1"/>
</dbReference>
<protein>
    <submittedName>
        <fullName evidence="12">Carbonate dehydratase</fullName>
    </submittedName>
</protein>
<evidence type="ECO:0000256" key="2">
    <source>
        <dbReference type="ARBA" id="ARBA00006024"/>
    </source>
</evidence>
<proteinExistence type="inferred from homology"/>
<dbReference type="InterPro" id="IPR023298">
    <property type="entry name" value="ATPase_P-typ_TM_dom_sf"/>
</dbReference>
<dbReference type="PROSITE" id="PS01229">
    <property type="entry name" value="COF_2"/>
    <property type="match status" value="1"/>
</dbReference>
<evidence type="ECO:0000256" key="9">
    <source>
        <dbReference type="ARBA" id="ARBA00023136"/>
    </source>
</evidence>
<dbReference type="Gene3D" id="3.40.50.1000">
    <property type="entry name" value="HAD superfamily/HAD-like"/>
    <property type="match status" value="1"/>
</dbReference>
<keyword evidence="3 10" id="KW-0812">Transmembrane</keyword>
<comment type="similarity">
    <text evidence="2 10">Belongs to the cation transport ATPase (P-type) (TC 3.A.3) family. Type IB subfamily.</text>
</comment>
<evidence type="ECO:0000256" key="4">
    <source>
        <dbReference type="ARBA" id="ARBA00022723"/>
    </source>
</evidence>
<dbReference type="InterPro" id="IPR006121">
    <property type="entry name" value="HMA_dom"/>
</dbReference>
<dbReference type="InterPro" id="IPR023214">
    <property type="entry name" value="HAD_sf"/>
</dbReference>
<comment type="subcellular location">
    <subcellularLocation>
        <location evidence="1">Cell membrane</location>
        <topology evidence="1">Multi-pass membrane protein</topology>
    </subcellularLocation>
</comment>
<evidence type="ECO:0000259" key="11">
    <source>
        <dbReference type="PROSITE" id="PS50846"/>
    </source>
</evidence>
<dbReference type="Pfam" id="PF00702">
    <property type="entry name" value="Hydrolase"/>
    <property type="match status" value="1"/>
</dbReference>
<dbReference type="PANTHER" id="PTHR43520">
    <property type="entry name" value="ATP7, ISOFORM B"/>
    <property type="match status" value="1"/>
</dbReference>
<feature type="transmembrane region" description="Helical" evidence="10">
    <location>
        <begin position="731"/>
        <end position="749"/>
    </location>
</feature>
<feature type="transmembrane region" description="Helical" evidence="10">
    <location>
        <begin position="133"/>
        <end position="151"/>
    </location>
</feature>
<dbReference type="InterPro" id="IPR001757">
    <property type="entry name" value="P_typ_ATPase"/>
</dbReference>
<dbReference type="NCBIfam" id="TIGR01511">
    <property type="entry name" value="ATPase-IB1_Cu"/>
    <property type="match status" value="1"/>
</dbReference>
<dbReference type="InterPro" id="IPR044492">
    <property type="entry name" value="P_typ_ATPase_HD_dom"/>
</dbReference>
<sequence length="762" mass="79428">MVTVAEHETLAEEARSMSSPASEIELSIGGMTCASCAARIERKLNKLEGVQATVNYATEKARVSFPESLTAADLVEVVENTGYTAELPAPPQSDVKVEEDDPTRPLRQRLITSIVLSVPVIALAMIPALQFTYWQWLSLTLAAPVVVWAAWPFHKAAWTNLRHGAATMDTLISLGVGTAFAWSLYALFFGTAGVPGMTHGFDFTVQRASGSGNIYLEVAAGVTTFILAGRYFEARSKRRAGAALRALLELGAKDVAVLRDGREERIGVDELRVGDRFVVRPGEKIATDGVVDEGSSAVDMSMITGESVPVEVATGDAVVGATVNAGGRLVVRATRVGADTQLAQMAKLVEDAQSGKAEAQRLADRISAVFVPIVIALSGGTLAFWLGAGTGASAAFTAAVAVLIIACPCALGLATPTALLVGTGRGAQLGILIKGPEVLESTRRVDTVVLDKTGTVTTGQMSLVEVHAADGVDEKQVLRLAGALEHASEHPIAKAIATGATERVGALPAVEGFQNLEGLGVQGVVGEHAVLVGRARLLEEWSVRLGEDLVTAKKEAEDKGRTAVLVAWDGEARGVLVVADAVKPTSAEAIAGLRQLGLRPVLLTGDNEAVAQAVAAEVGIDEVIAEVLPADKVEVVKRLQAEGRVVAMVGDGVNDAAALAQADLGLAMGTGTDVAIEASDLTLVRGDLRAAVDAIRLSRRTLGTIKGNLFWAFAYNVAALPLAALGLLNPMIAGAAMAFSSVFVVSNSLRLRGFRSANKQTV</sequence>
<evidence type="ECO:0000256" key="3">
    <source>
        <dbReference type="ARBA" id="ARBA00022692"/>
    </source>
</evidence>
<dbReference type="CDD" id="cd02094">
    <property type="entry name" value="P-type_ATPase_Cu-like"/>
    <property type="match status" value="1"/>
</dbReference>
<dbReference type="NCBIfam" id="TIGR01525">
    <property type="entry name" value="ATPase-IB_hvy"/>
    <property type="match status" value="1"/>
</dbReference>
<keyword evidence="6 10" id="KW-0067">ATP-binding</keyword>
<dbReference type="SUPFAM" id="SSF55008">
    <property type="entry name" value="HMA, heavy metal-associated domain"/>
    <property type="match status" value="1"/>
</dbReference>
<dbReference type="CDD" id="cd00371">
    <property type="entry name" value="HMA"/>
    <property type="match status" value="1"/>
</dbReference>
<dbReference type="Proteomes" id="UP000597656">
    <property type="component" value="Unassembled WGS sequence"/>
</dbReference>
<dbReference type="SUPFAM" id="SSF56784">
    <property type="entry name" value="HAD-like"/>
    <property type="match status" value="1"/>
</dbReference>
<keyword evidence="8 10" id="KW-1133">Transmembrane helix</keyword>
<feature type="transmembrane region" description="Helical" evidence="10">
    <location>
        <begin position="110"/>
        <end position="127"/>
    </location>
</feature>
<keyword evidence="10" id="KW-1003">Cell membrane</keyword>
<dbReference type="Gene3D" id="2.70.150.10">
    <property type="entry name" value="Calcium-transporting ATPase, cytoplasmic transduction domain A"/>
    <property type="match status" value="1"/>
</dbReference>
<dbReference type="InterPro" id="IPR059000">
    <property type="entry name" value="ATPase_P-type_domA"/>
</dbReference>
<evidence type="ECO:0000256" key="5">
    <source>
        <dbReference type="ARBA" id="ARBA00022741"/>
    </source>
</evidence>
<keyword evidence="7" id="KW-1278">Translocase</keyword>
<dbReference type="InterPro" id="IPR036163">
    <property type="entry name" value="HMA_dom_sf"/>
</dbReference>
<dbReference type="NCBIfam" id="TIGR01494">
    <property type="entry name" value="ATPase_P-type"/>
    <property type="match status" value="1"/>
</dbReference>
<dbReference type="InterPro" id="IPR018303">
    <property type="entry name" value="ATPase_P-typ_P_site"/>
</dbReference>
<gene>
    <name evidence="12" type="ORF">GCM10011609_28490</name>
</gene>
<dbReference type="InterPro" id="IPR023299">
    <property type="entry name" value="ATPase_P-typ_cyto_dom_N"/>
</dbReference>
<dbReference type="PRINTS" id="PR00119">
    <property type="entry name" value="CATATPASE"/>
</dbReference>
<feature type="domain" description="HMA" evidence="11">
    <location>
        <begin position="22"/>
        <end position="86"/>
    </location>
</feature>
<feature type="transmembrane region" description="Helical" evidence="10">
    <location>
        <begin position="171"/>
        <end position="194"/>
    </location>
</feature>
<feature type="transmembrane region" description="Helical" evidence="10">
    <location>
        <begin position="366"/>
        <end position="388"/>
    </location>
</feature>
<evidence type="ECO:0000256" key="8">
    <source>
        <dbReference type="ARBA" id="ARBA00022989"/>
    </source>
</evidence>
<comment type="caution">
    <text evidence="12">The sequence shown here is derived from an EMBL/GenBank/DDBJ whole genome shotgun (WGS) entry which is preliminary data.</text>
</comment>
<dbReference type="PROSITE" id="PS01047">
    <property type="entry name" value="HMA_1"/>
    <property type="match status" value="1"/>
</dbReference>
<dbReference type="SFLD" id="SFLDS00003">
    <property type="entry name" value="Haloacid_Dehalogenase"/>
    <property type="match status" value="1"/>
</dbReference>
<dbReference type="InterPro" id="IPR017969">
    <property type="entry name" value="Heavy-metal-associated_CS"/>
</dbReference>
<evidence type="ECO:0000256" key="7">
    <source>
        <dbReference type="ARBA" id="ARBA00022967"/>
    </source>
</evidence>
<dbReference type="Gene3D" id="3.30.70.100">
    <property type="match status" value="1"/>
</dbReference>
<dbReference type="InterPro" id="IPR008250">
    <property type="entry name" value="ATPase_P-typ_transduc_dom_A_sf"/>
</dbReference>
<evidence type="ECO:0000256" key="1">
    <source>
        <dbReference type="ARBA" id="ARBA00004651"/>
    </source>
</evidence>
<dbReference type="SUPFAM" id="SSF81653">
    <property type="entry name" value="Calcium ATPase, transduction domain A"/>
    <property type="match status" value="1"/>
</dbReference>
<evidence type="ECO:0000256" key="10">
    <source>
        <dbReference type="RuleBase" id="RU362081"/>
    </source>
</evidence>
<evidence type="ECO:0000313" key="12">
    <source>
        <dbReference type="EMBL" id="GGM89923.1"/>
    </source>
</evidence>
<keyword evidence="13" id="KW-1185">Reference proteome</keyword>
<dbReference type="InterPro" id="IPR036412">
    <property type="entry name" value="HAD-like_sf"/>
</dbReference>